<keyword evidence="8" id="KW-1185">Reference proteome</keyword>
<feature type="repeat" description="WD" evidence="3">
    <location>
        <begin position="1147"/>
        <end position="1188"/>
    </location>
</feature>
<gene>
    <name evidence="7" type="ORF">UABAM_02051</name>
</gene>
<evidence type="ECO:0000256" key="3">
    <source>
        <dbReference type="PROSITE-ProRule" id="PRU00221"/>
    </source>
</evidence>
<feature type="repeat" description="WD" evidence="3">
    <location>
        <begin position="1436"/>
        <end position="1477"/>
    </location>
</feature>
<feature type="region of interest" description="Disordered" evidence="5">
    <location>
        <begin position="161"/>
        <end position="208"/>
    </location>
</feature>
<dbReference type="Gene3D" id="1.10.510.10">
    <property type="entry name" value="Transferase(Phosphotransferase) domain 1"/>
    <property type="match status" value="1"/>
</dbReference>
<dbReference type="InterPro" id="IPR020472">
    <property type="entry name" value="WD40_PAC1"/>
</dbReference>
<accession>A0A5S9IKS9</accession>
<feature type="repeat" description="WD" evidence="3">
    <location>
        <begin position="979"/>
        <end position="1020"/>
    </location>
</feature>
<dbReference type="RefSeq" id="WP_151967889.1">
    <property type="nucleotide sequence ID" value="NZ_AP019860.1"/>
</dbReference>
<dbReference type="Pfam" id="PF25178">
    <property type="entry name" value="Beta-prop_WDR41"/>
    <property type="match status" value="1"/>
</dbReference>
<dbReference type="InterPro" id="IPR019775">
    <property type="entry name" value="WD40_repeat_CS"/>
</dbReference>
<feature type="repeat" description="WD" evidence="3">
    <location>
        <begin position="1105"/>
        <end position="1146"/>
    </location>
</feature>
<reference evidence="7 8" key="1">
    <citation type="submission" date="2019-08" db="EMBL/GenBank/DDBJ databases">
        <title>Complete genome sequence of Candidatus Uab amorphum.</title>
        <authorList>
            <person name="Shiratori T."/>
            <person name="Suzuki S."/>
            <person name="Kakizawa Y."/>
            <person name="Ishida K."/>
        </authorList>
    </citation>
    <scope>NUCLEOTIDE SEQUENCE [LARGE SCALE GENOMIC DNA]</scope>
    <source>
        <strain evidence="7 8">SRT547</strain>
    </source>
</reference>
<feature type="repeat" description="WD" evidence="3">
    <location>
        <begin position="1063"/>
        <end position="1104"/>
    </location>
</feature>
<dbReference type="GO" id="GO:0005524">
    <property type="term" value="F:ATP binding"/>
    <property type="evidence" value="ECO:0007669"/>
    <property type="project" value="InterPro"/>
</dbReference>
<feature type="repeat" description="WD" evidence="3">
    <location>
        <begin position="1478"/>
        <end position="1519"/>
    </location>
</feature>
<evidence type="ECO:0000313" key="8">
    <source>
        <dbReference type="Proteomes" id="UP000326354"/>
    </source>
</evidence>
<dbReference type="InterPro" id="IPR040102">
    <property type="entry name" value="WDR41"/>
</dbReference>
<organism evidence="7 8">
    <name type="scientific">Uabimicrobium amorphum</name>
    <dbReference type="NCBI Taxonomy" id="2596890"/>
    <lineage>
        <taxon>Bacteria</taxon>
        <taxon>Pseudomonadati</taxon>
        <taxon>Planctomycetota</taxon>
        <taxon>Candidatus Uabimicrobiia</taxon>
        <taxon>Candidatus Uabimicrobiales</taxon>
        <taxon>Candidatus Uabimicrobiaceae</taxon>
        <taxon>Candidatus Uabimicrobium</taxon>
    </lineage>
</organism>
<proteinExistence type="predicted"/>
<feature type="repeat" description="WD" evidence="3">
    <location>
        <begin position="937"/>
        <end position="978"/>
    </location>
</feature>
<dbReference type="CDD" id="cd00200">
    <property type="entry name" value="WD40"/>
    <property type="match status" value="2"/>
</dbReference>
<dbReference type="InterPro" id="IPR036322">
    <property type="entry name" value="WD40_repeat_dom_sf"/>
</dbReference>
<feature type="repeat" description="WD" evidence="3">
    <location>
        <begin position="1562"/>
        <end position="1596"/>
    </location>
</feature>
<dbReference type="Proteomes" id="UP000326354">
    <property type="component" value="Chromosome"/>
</dbReference>
<dbReference type="InterPro" id="IPR001680">
    <property type="entry name" value="WD40_rpt"/>
</dbReference>
<name>A0A5S9IKS9_UABAM</name>
<feature type="repeat" description="WD" evidence="3">
    <location>
        <begin position="1353"/>
        <end position="1394"/>
    </location>
</feature>
<dbReference type="SUPFAM" id="SSF50978">
    <property type="entry name" value="WD40 repeat-like"/>
    <property type="match status" value="2"/>
</dbReference>
<dbReference type="PROSITE" id="PS50005">
    <property type="entry name" value="TPR"/>
    <property type="match status" value="1"/>
</dbReference>
<dbReference type="SUPFAM" id="SSF48452">
    <property type="entry name" value="TPR-like"/>
    <property type="match status" value="1"/>
</dbReference>
<protein>
    <recommendedName>
        <fullName evidence="6">Protein kinase domain-containing protein</fullName>
    </recommendedName>
</protein>
<keyword evidence="1 3" id="KW-0853">WD repeat</keyword>
<dbReference type="Gene3D" id="1.25.40.10">
    <property type="entry name" value="Tetratricopeptide repeat domain"/>
    <property type="match status" value="1"/>
</dbReference>
<dbReference type="FunFam" id="2.130.10.10:FF:000228">
    <property type="entry name" value="COMPASS-like H3K4 histone methylase component WDR5A"/>
    <property type="match status" value="1"/>
</dbReference>
<feature type="repeat" description="WD" evidence="3">
    <location>
        <begin position="1189"/>
        <end position="1222"/>
    </location>
</feature>
<dbReference type="KEGG" id="uam:UABAM_02051"/>
<feature type="repeat" description="TPR" evidence="4">
    <location>
        <begin position="810"/>
        <end position="843"/>
    </location>
</feature>
<feature type="domain" description="Protein kinase" evidence="6">
    <location>
        <begin position="544"/>
        <end position="791"/>
    </location>
</feature>
<dbReference type="SMART" id="SM00028">
    <property type="entry name" value="TPR"/>
    <property type="match status" value="2"/>
</dbReference>
<dbReference type="EMBL" id="AP019860">
    <property type="protein sequence ID" value="BBM83698.1"/>
    <property type="molecule type" value="Genomic_DNA"/>
</dbReference>
<keyword evidence="4" id="KW-0802">TPR repeat</keyword>
<dbReference type="PROSITE" id="PS50294">
    <property type="entry name" value="WD_REPEATS_REGION"/>
    <property type="match status" value="11"/>
</dbReference>
<dbReference type="Gene3D" id="2.130.10.10">
    <property type="entry name" value="YVTN repeat-like/Quinoprotein amine dehydrogenase"/>
    <property type="match status" value="6"/>
</dbReference>
<sequence length="1690" mass="190416">MIKVTCPACQKKYSVIDRMGGKEIRCQSCDYVFIAPRKRGENWVSTICPQCSKLYKVSQEMLGKEFTCRRCHHDFKVVDFDNQEQIKTVCPGCKKRYRIVNKKLFGKKIQCKVCDTKFDVVPIQKTSEKYDVIDSSPTVGGFDPAGQTFPILPNTIAKKISNNEKPVPVRKARVKSSKKQQPKRAAKVQQPKPKTTRQSTVRMPEKKISRQEAEFASAETLNPNNEALQQEIAAQINQMQERPVKTAKMPPKEMSDKQLEFATAETLDPNNEAIQQEIAAQINQMERPVKTEKMPPKEMSDKQLEFATAETLDPLNQEMQNEIARQINMMDDGQEEESEVNLLGVDLRDTAEEIIIDDSIIGEDTPTTNSSYDMDDYDEDYDEDLDDYDDIEDYDHLDLRNTAEEIIIDDSIIGEEAIVSKEMVAQPPQEASQPKQESSHNMAAIETDSDAALNSQDSDFLKVDSDEVLVPSEIMMPESNVLTPSEISIPTPKAPVFPYGNESYMDEDLEKTASMAIIDAETETEEVLEKDQDWNIGDVILGLYSVTEEIGTGEKGKVYKIYHKQLGINVAVKNIDIASSQLDHSDDALDPWGTINGHPNIVDYYYMRDIKGVPRIFIEYVDGNDLSFLLREGHSGSDSLYKNDSYSSLKKVLDVAIQTSWALSYAHKENVVHGDIRPNNIIITGDGTVKISDFGVHHLVGHPVQVYKSSQNDQSGDIWAWGLCLLHMFAGVSYWNDGINAEEALQKYEEQDIPNHIPVMPNEVKNLLQKCFSQTPPSFDEITGELQKIYFTCLEVDYARQLVDAAANLADALNNRAVFFMDIERFDTATELLKKAIEVDNYHLNAVYNYGLLQWRSGEITDQELVQRLNVVLPVEKNKWNTYYLLAWAHIERGDKNMAYNSLRLAEENAENNMVAKNAISQATDLLKDSYELQKTLLGHEDSVGSVCISEDSSVAISSGSDNTVRIWDLRLGECQTVLSGHTGFVNGVALTPDGKTLASASWDKSIRIWDITKRECSNVIRGHDHYVNDVAVSDNGKIVLSASWDQTLRVWETSTGLCKRILKGHTGNVNSVDFSSEVEIAVSGSSDGTLRVWDINSGECLRVLKGHEGEVWDVAITSDGDMAVSVGWDHSIKIWDIWTGECLRTMKGHTDKVSSVYLTKNAKKILTSSWDGTIKVWDVYNGRCLRTIEGHKDKVYSITMSDSAQIMISASADQSLQVWKLAKEVQEAPFTVVRPRESADNRANQNLVAILLVEAKKAIENEKWEAAVNLLSTARQKRGYERYPECLELWRKISYYTMRSTLKGAWQENNLKQHRFCIESLAISSDGKKCFSTDYNKILVWDLKNNECIQELEGHSTKVKKIVFIESKNMLISCGDDKQLCIWDLSTGTCLHSLEQHKYAIRSLAVMTNGYLAITASYKKLSVWNVKEGKYLFDLIGHEHWVECVAITDDGRLAVSGGYDKTVRVWDIASAKCIQILSGHEDSVRSVAVTIDGRMAVSASYDNTIKLWDISTGKCLNTFKGHKDRIEDIAMSRDGQILVSVSWDKTLRMWDLLTGKCLCVLEGHMSKLRCVSLSTNAQFALAGGWGKSVIVWNLDWELVAKTKSKWDDNVRMWIQSFLALHTPMKSEDPKNPLFMVKKGTPVWQQPDFDELLVQLKNAGLGWVNKDKIKSKLETLAESWEQPPALPGAK</sequence>
<keyword evidence="2" id="KW-0677">Repeat</keyword>
<dbReference type="PROSITE" id="PS00109">
    <property type="entry name" value="PROTEIN_KINASE_TYR"/>
    <property type="match status" value="1"/>
</dbReference>
<feature type="repeat" description="WD" evidence="3">
    <location>
        <begin position="1021"/>
        <end position="1062"/>
    </location>
</feature>
<evidence type="ECO:0000256" key="1">
    <source>
        <dbReference type="ARBA" id="ARBA00022574"/>
    </source>
</evidence>
<dbReference type="Pfam" id="PF00069">
    <property type="entry name" value="Pkinase"/>
    <property type="match status" value="1"/>
</dbReference>
<dbReference type="SMART" id="SM00320">
    <property type="entry name" value="WD40"/>
    <property type="match status" value="15"/>
</dbReference>
<feature type="compositionally biased region" description="Basic residues" evidence="5">
    <location>
        <begin position="168"/>
        <end position="186"/>
    </location>
</feature>
<dbReference type="PROSITE" id="PS50011">
    <property type="entry name" value="PROTEIN_KINASE_DOM"/>
    <property type="match status" value="1"/>
</dbReference>
<dbReference type="InterPro" id="IPR019734">
    <property type="entry name" value="TPR_rpt"/>
</dbReference>
<dbReference type="Pfam" id="PF00400">
    <property type="entry name" value="WD40"/>
    <property type="match status" value="10"/>
</dbReference>
<feature type="repeat" description="WD" evidence="3">
    <location>
        <begin position="1520"/>
        <end position="1561"/>
    </location>
</feature>
<evidence type="ECO:0000313" key="7">
    <source>
        <dbReference type="EMBL" id="BBM83698.1"/>
    </source>
</evidence>
<dbReference type="SUPFAM" id="SSF56112">
    <property type="entry name" value="Protein kinase-like (PK-like)"/>
    <property type="match status" value="1"/>
</dbReference>
<dbReference type="PROSITE" id="PS00678">
    <property type="entry name" value="WD_REPEATS_1"/>
    <property type="match status" value="10"/>
</dbReference>
<feature type="compositionally biased region" description="Polar residues" evidence="5">
    <location>
        <begin position="192"/>
        <end position="201"/>
    </location>
</feature>
<dbReference type="OrthoDB" id="500858at2"/>
<evidence type="ECO:0000256" key="5">
    <source>
        <dbReference type="SAM" id="MobiDB-lite"/>
    </source>
</evidence>
<dbReference type="PRINTS" id="PR00320">
    <property type="entry name" value="GPROTEINBRPT"/>
</dbReference>
<dbReference type="PANTHER" id="PTHR19879">
    <property type="entry name" value="TRANSCRIPTION INITIATION FACTOR TFIID"/>
    <property type="match status" value="1"/>
</dbReference>
<evidence type="ECO:0000256" key="4">
    <source>
        <dbReference type="PROSITE-ProRule" id="PRU00339"/>
    </source>
</evidence>
<dbReference type="PANTHER" id="PTHR19879:SF9">
    <property type="entry name" value="TRANSCRIPTION INITIATION FACTOR TFIID SUBUNIT 5"/>
    <property type="match status" value="1"/>
</dbReference>
<dbReference type="InterPro" id="IPR008266">
    <property type="entry name" value="Tyr_kinase_AS"/>
</dbReference>
<dbReference type="InterPro" id="IPR011990">
    <property type="entry name" value="TPR-like_helical_dom_sf"/>
</dbReference>
<evidence type="ECO:0000256" key="2">
    <source>
        <dbReference type="ARBA" id="ARBA00022737"/>
    </source>
</evidence>
<evidence type="ECO:0000259" key="6">
    <source>
        <dbReference type="PROSITE" id="PS50011"/>
    </source>
</evidence>
<dbReference type="Gene3D" id="3.30.200.20">
    <property type="entry name" value="Phosphorylase Kinase, domain 1"/>
    <property type="match status" value="1"/>
</dbReference>
<dbReference type="PROSITE" id="PS50082">
    <property type="entry name" value="WD_REPEATS_2"/>
    <property type="match status" value="12"/>
</dbReference>
<dbReference type="InterPro" id="IPR000719">
    <property type="entry name" value="Prot_kinase_dom"/>
</dbReference>
<dbReference type="InterPro" id="IPR011009">
    <property type="entry name" value="Kinase-like_dom_sf"/>
</dbReference>
<dbReference type="InterPro" id="IPR015943">
    <property type="entry name" value="WD40/YVTN_repeat-like_dom_sf"/>
</dbReference>
<dbReference type="GO" id="GO:0004672">
    <property type="term" value="F:protein kinase activity"/>
    <property type="evidence" value="ECO:0007669"/>
    <property type="project" value="InterPro"/>
</dbReference>